<organism evidence="6 7">
    <name type="scientific">Cyanidioschyzon merolae (strain NIES-3377 / 10D)</name>
    <name type="common">Unicellular red alga</name>
    <dbReference type="NCBI Taxonomy" id="280699"/>
    <lineage>
        <taxon>Eukaryota</taxon>
        <taxon>Rhodophyta</taxon>
        <taxon>Bangiophyceae</taxon>
        <taxon>Cyanidiales</taxon>
        <taxon>Cyanidiaceae</taxon>
        <taxon>Cyanidioschyzon</taxon>
    </lineage>
</organism>
<keyword evidence="3 5" id="KW-1133">Transmembrane helix</keyword>
<dbReference type="GeneID" id="16995997"/>
<reference evidence="6 7" key="2">
    <citation type="journal article" date="2007" name="BMC Biol.">
        <title>A 100%-complete sequence reveals unusually simple genomic features in the hot-spring red alga Cyanidioschyzon merolae.</title>
        <authorList>
            <person name="Nozaki H."/>
            <person name="Takano H."/>
            <person name="Misumi O."/>
            <person name="Terasawa K."/>
            <person name="Matsuzaki M."/>
            <person name="Maruyama S."/>
            <person name="Nishida K."/>
            <person name="Yagisawa F."/>
            <person name="Yoshida Y."/>
            <person name="Fujiwara T."/>
            <person name="Takio S."/>
            <person name="Tamura K."/>
            <person name="Chung S.J."/>
            <person name="Nakamura S."/>
            <person name="Kuroiwa H."/>
            <person name="Tanaka K."/>
            <person name="Sato N."/>
            <person name="Kuroiwa T."/>
        </authorList>
    </citation>
    <scope>NUCLEOTIDE SEQUENCE [LARGE SCALE GENOMIC DNA]</scope>
    <source>
        <strain evidence="6 7">10D</strain>
    </source>
</reference>
<evidence type="ECO:0000313" key="7">
    <source>
        <dbReference type="Proteomes" id="UP000007014"/>
    </source>
</evidence>
<keyword evidence="4 5" id="KW-0472">Membrane</keyword>
<evidence type="ECO:0000256" key="5">
    <source>
        <dbReference type="SAM" id="Phobius"/>
    </source>
</evidence>
<evidence type="ECO:0000313" key="6">
    <source>
        <dbReference type="EMBL" id="BAM81883.1"/>
    </source>
</evidence>
<keyword evidence="2 5" id="KW-0812">Transmembrane</keyword>
<dbReference type="KEGG" id="cme:CYME_CMP282C"/>
<dbReference type="Gramene" id="CMP282CT">
    <property type="protein sequence ID" value="CMP282CT"/>
    <property type="gene ID" value="CMP282C"/>
</dbReference>
<proteinExistence type="predicted"/>
<feature type="transmembrane region" description="Helical" evidence="5">
    <location>
        <begin position="12"/>
        <end position="30"/>
    </location>
</feature>
<dbReference type="GO" id="GO:0005385">
    <property type="term" value="F:zinc ion transmembrane transporter activity"/>
    <property type="evidence" value="ECO:0007669"/>
    <property type="project" value="TreeGrafter"/>
</dbReference>
<dbReference type="HOGENOM" id="CLU_856213_0_0_1"/>
<feature type="transmembrane region" description="Helical" evidence="5">
    <location>
        <begin position="255"/>
        <end position="272"/>
    </location>
</feature>
<dbReference type="OrthoDB" id="200954at2759"/>
<feature type="transmembrane region" description="Helical" evidence="5">
    <location>
        <begin position="208"/>
        <end position="232"/>
    </location>
</feature>
<dbReference type="PANTHER" id="PTHR16950">
    <property type="entry name" value="ZINC TRANSPORTER SLC39A7 HISTIDINE-RICH MEMBRANE PROTEIN KE4"/>
    <property type="match status" value="1"/>
</dbReference>
<dbReference type="eggNOG" id="KOG2693">
    <property type="taxonomic scope" value="Eukaryota"/>
</dbReference>
<dbReference type="OMA" id="HEVPHHI"/>
<sequence length="325" mass="34744">MLQVWRAFLESVAGALVSASATAAAALLCLPLGKRVVRRASPWSMPLSDIGSGFAAGALLADVVFHLLPRCFAGAEVAAHHESVHHHAHDHVTAGGMLTGLVTFFLLEKFVQWLHLSATPNATVEATADGKRPASSASKAPVAPVGWLNLIADGVHNFVDGLAIAAAFLTQRRNGIITTVAVWLHELPQEISDYLVLVQAGFTPFRALYLNLVCSLSAVAGALVVFCGYWMLGYRLGESLDASVPMMLASVQRRVAPFAAGGLLYLATTNLLSQMQQTVPFFAPVHQGATKTFASPRRKHMQRTLWQMTGLVSGILCVLATEHIC</sequence>
<dbReference type="GO" id="GO:0016020">
    <property type="term" value="C:membrane"/>
    <property type="evidence" value="ECO:0007669"/>
    <property type="project" value="UniProtKB-SubCell"/>
</dbReference>
<dbReference type="PANTHER" id="PTHR16950:SF16">
    <property type="entry name" value="ZINC TRANSPORTER ZIP13"/>
    <property type="match status" value="1"/>
</dbReference>
<dbReference type="GO" id="GO:0006882">
    <property type="term" value="P:intracellular zinc ion homeostasis"/>
    <property type="evidence" value="ECO:0007669"/>
    <property type="project" value="TreeGrafter"/>
</dbReference>
<evidence type="ECO:0000256" key="2">
    <source>
        <dbReference type="ARBA" id="ARBA00022692"/>
    </source>
</evidence>
<dbReference type="STRING" id="280699.M1VK97"/>
<dbReference type="AlphaFoldDB" id="M1VK97"/>
<dbReference type="Proteomes" id="UP000007014">
    <property type="component" value="Chromosome 16"/>
</dbReference>
<name>M1VK97_CYAM1</name>
<evidence type="ECO:0000256" key="1">
    <source>
        <dbReference type="ARBA" id="ARBA00004141"/>
    </source>
</evidence>
<evidence type="ECO:0000256" key="3">
    <source>
        <dbReference type="ARBA" id="ARBA00022989"/>
    </source>
</evidence>
<protein>
    <submittedName>
        <fullName evidence="6">Similar to zinc transporter</fullName>
    </submittedName>
</protein>
<dbReference type="EMBL" id="AP006498">
    <property type="protein sequence ID" value="BAM81883.1"/>
    <property type="molecule type" value="Genomic_DNA"/>
</dbReference>
<comment type="subcellular location">
    <subcellularLocation>
        <location evidence="1">Membrane</location>
        <topology evidence="1">Multi-pass membrane protein</topology>
    </subcellularLocation>
</comment>
<dbReference type="InterPro" id="IPR003689">
    <property type="entry name" value="ZIP"/>
</dbReference>
<reference evidence="6 7" key="1">
    <citation type="journal article" date="2004" name="Nature">
        <title>Genome sequence of the ultrasmall unicellular red alga Cyanidioschyzon merolae 10D.</title>
        <authorList>
            <person name="Matsuzaki M."/>
            <person name="Misumi O."/>
            <person name="Shin-i T."/>
            <person name="Maruyama S."/>
            <person name="Takahara M."/>
            <person name="Miyagishima S."/>
            <person name="Mori T."/>
            <person name="Nishida K."/>
            <person name="Yagisawa F."/>
            <person name="Nishida K."/>
            <person name="Yoshida Y."/>
            <person name="Nishimura Y."/>
            <person name="Nakao S."/>
            <person name="Kobayashi T."/>
            <person name="Momoyama Y."/>
            <person name="Higashiyama T."/>
            <person name="Minoda A."/>
            <person name="Sano M."/>
            <person name="Nomoto H."/>
            <person name="Oishi K."/>
            <person name="Hayashi H."/>
            <person name="Ohta F."/>
            <person name="Nishizaka S."/>
            <person name="Haga S."/>
            <person name="Miura S."/>
            <person name="Morishita T."/>
            <person name="Kabeya Y."/>
            <person name="Terasawa K."/>
            <person name="Suzuki Y."/>
            <person name="Ishii Y."/>
            <person name="Asakawa S."/>
            <person name="Takano H."/>
            <person name="Ohta N."/>
            <person name="Kuroiwa H."/>
            <person name="Tanaka K."/>
            <person name="Shimizu N."/>
            <person name="Sugano S."/>
            <person name="Sato N."/>
            <person name="Nozaki H."/>
            <person name="Ogasawara N."/>
            <person name="Kohara Y."/>
            <person name="Kuroiwa T."/>
        </authorList>
    </citation>
    <scope>NUCLEOTIDE SEQUENCE [LARGE SCALE GENOMIC DNA]</scope>
    <source>
        <strain evidence="6 7">10D</strain>
    </source>
</reference>
<accession>M1VK97</accession>
<gene>
    <name evidence="6" type="ORF">CYME_CMP282C</name>
</gene>
<keyword evidence="7" id="KW-1185">Reference proteome</keyword>
<evidence type="ECO:0000256" key="4">
    <source>
        <dbReference type="ARBA" id="ARBA00023136"/>
    </source>
</evidence>
<dbReference type="Pfam" id="PF02535">
    <property type="entry name" value="Zip"/>
    <property type="match status" value="1"/>
</dbReference>
<dbReference type="RefSeq" id="XP_005537919.1">
    <property type="nucleotide sequence ID" value="XM_005537862.1"/>
</dbReference>